<dbReference type="PROSITE" id="PS50994">
    <property type="entry name" value="INTEGRASE"/>
    <property type="match status" value="1"/>
</dbReference>
<evidence type="ECO:0000259" key="11">
    <source>
        <dbReference type="PROSITE" id="PS50879"/>
    </source>
</evidence>
<evidence type="ECO:0000259" key="10">
    <source>
        <dbReference type="PROSITE" id="PS50876"/>
    </source>
</evidence>
<dbReference type="GO" id="GO:0004523">
    <property type="term" value="F:RNA-DNA hybrid ribonuclease activity"/>
    <property type="evidence" value="ECO:0007669"/>
    <property type="project" value="InterPro"/>
</dbReference>
<dbReference type="GO" id="GO:0015074">
    <property type="term" value="P:DNA integration"/>
    <property type="evidence" value="ECO:0007669"/>
    <property type="project" value="InterPro"/>
</dbReference>
<dbReference type="SUPFAM" id="SSF46919">
    <property type="entry name" value="N-terminal Zn binding domain of HIV integrase"/>
    <property type="match status" value="1"/>
</dbReference>
<keyword evidence="7" id="KW-0378">Hydrolase</keyword>
<evidence type="ECO:0000256" key="8">
    <source>
        <dbReference type="ARBA" id="ARBA00022918"/>
    </source>
</evidence>
<dbReference type="GO" id="GO:0008270">
    <property type="term" value="F:zinc ion binding"/>
    <property type="evidence" value="ECO:0007669"/>
    <property type="project" value="UniProtKB-KW"/>
</dbReference>
<dbReference type="InterPro" id="IPR017856">
    <property type="entry name" value="Integrase-like_N"/>
</dbReference>
<keyword evidence="5" id="KW-0479">Metal-binding</keyword>
<gene>
    <name evidence="13" type="primary">Ervk6_2</name>
    <name evidence="13" type="ORF">PARPUN_R10690</name>
</gene>
<feature type="non-terminal residue" evidence="13">
    <location>
        <position position="278"/>
    </location>
</feature>
<keyword evidence="2" id="KW-0808">Transferase</keyword>
<reference evidence="13 14" key="1">
    <citation type="submission" date="2019-09" db="EMBL/GenBank/DDBJ databases">
        <title>Bird 10,000 Genomes (B10K) Project - Family phase.</title>
        <authorList>
            <person name="Zhang G."/>
        </authorList>
    </citation>
    <scope>NUCLEOTIDE SEQUENCE [LARGE SCALE GENOMIC DNA]</scope>
    <source>
        <strain evidence="13">B10K-DU-029-51</strain>
    </source>
</reference>
<dbReference type="Gene3D" id="3.30.420.10">
    <property type="entry name" value="Ribonuclease H-like superfamily/Ribonuclease H"/>
    <property type="match status" value="2"/>
</dbReference>
<dbReference type="PANTHER" id="PTHR41694">
    <property type="entry name" value="ENDOGENOUS RETROVIRUS GROUP K MEMBER POL PROTEIN"/>
    <property type="match status" value="1"/>
</dbReference>
<evidence type="ECO:0000256" key="1">
    <source>
        <dbReference type="ARBA" id="ARBA00012493"/>
    </source>
</evidence>
<dbReference type="PROSITE" id="PS50876">
    <property type="entry name" value="ZF_INTEGRASE"/>
    <property type="match status" value="1"/>
</dbReference>
<keyword evidence="9" id="KW-0862">Zinc</keyword>
<name>A0A7L3IF34_9PASS</name>
<keyword evidence="4" id="KW-0540">Nuclease</keyword>
<protein>
    <recommendedName>
        <fullName evidence="1">RNA-directed DNA polymerase</fullName>
        <ecNumber evidence="1">2.7.7.49</ecNumber>
    </recommendedName>
</protein>
<dbReference type="InterPro" id="IPR003308">
    <property type="entry name" value="Integrase_Zn-bd_dom_N"/>
</dbReference>
<dbReference type="EMBL" id="VZTX01019736">
    <property type="protein sequence ID" value="NXU15764.1"/>
    <property type="molecule type" value="Genomic_DNA"/>
</dbReference>
<keyword evidence="9" id="KW-0863">Zinc-finger</keyword>
<dbReference type="InterPro" id="IPR001584">
    <property type="entry name" value="Integrase_cat-core"/>
</dbReference>
<evidence type="ECO:0000313" key="14">
    <source>
        <dbReference type="Proteomes" id="UP000570592"/>
    </source>
</evidence>
<evidence type="ECO:0000256" key="6">
    <source>
        <dbReference type="ARBA" id="ARBA00022759"/>
    </source>
</evidence>
<feature type="non-terminal residue" evidence="13">
    <location>
        <position position="1"/>
    </location>
</feature>
<dbReference type="SUPFAM" id="SSF53098">
    <property type="entry name" value="Ribonuclease H-like"/>
    <property type="match status" value="2"/>
</dbReference>
<keyword evidence="14" id="KW-1185">Reference proteome</keyword>
<dbReference type="EC" id="2.7.7.49" evidence="1"/>
<feature type="domain" description="RNase H type-1" evidence="11">
    <location>
        <begin position="1"/>
        <end position="102"/>
    </location>
</feature>
<dbReference type="GO" id="GO:0003964">
    <property type="term" value="F:RNA-directed DNA polymerase activity"/>
    <property type="evidence" value="ECO:0007669"/>
    <property type="project" value="UniProtKB-KW"/>
</dbReference>
<comment type="caution">
    <text evidence="13">The sequence shown here is derived from an EMBL/GenBank/DDBJ whole genome shotgun (WGS) entry which is preliminary data.</text>
</comment>
<sequence length="278" mass="31407">NASVQILELAAIRSTFQLFSDEPLNIVTDSPYAANVVFRLESSYLQYVDNQVLFTELRMLWLLINNWRHDFYMLHVCSHTGLPGPIMEGNTCADLAVMPNVVPNKFDQAKLSYDFFHQNARSLQKQFQLTASQAHDILLSCPSCRGIAPAPLAEGVNPRGLTANSVWQTDVTHVPEFKFSSLKYVHVTLDTFSHFLMATAHTKEKSRDVTRHWLTCVATLGLLNTIKTNNGPAYVSEQTRQFLQDWGVSHNTGILHSPTDQAIIEHAHRTLKTMLQKQ</sequence>
<evidence type="ECO:0000256" key="4">
    <source>
        <dbReference type="ARBA" id="ARBA00022722"/>
    </source>
</evidence>
<dbReference type="InterPro" id="IPR012337">
    <property type="entry name" value="RNaseH-like_sf"/>
</dbReference>
<evidence type="ECO:0000256" key="5">
    <source>
        <dbReference type="ARBA" id="ARBA00022723"/>
    </source>
</evidence>
<dbReference type="PROSITE" id="PS50879">
    <property type="entry name" value="RNASE_H_1"/>
    <property type="match status" value="1"/>
</dbReference>
<proteinExistence type="predicted"/>
<dbReference type="PANTHER" id="PTHR41694:SF3">
    <property type="entry name" value="RNA-DIRECTED DNA POLYMERASE-RELATED"/>
    <property type="match status" value="1"/>
</dbReference>
<dbReference type="Pfam" id="PF02022">
    <property type="entry name" value="Integrase_Zn"/>
    <property type="match status" value="1"/>
</dbReference>
<evidence type="ECO:0000256" key="3">
    <source>
        <dbReference type="ARBA" id="ARBA00022695"/>
    </source>
</evidence>
<feature type="domain" description="Integrase catalytic" evidence="12">
    <location>
        <begin position="154"/>
        <end position="278"/>
    </location>
</feature>
<dbReference type="Pfam" id="PF00665">
    <property type="entry name" value="rve"/>
    <property type="match status" value="1"/>
</dbReference>
<dbReference type="GO" id="GO:0035613">
    <property type="term" value="F:RNA stem-loop binding"/>
    <property type="evidence" value="ECO:0007669"/>
    <property type="project" value="TreeGrafter"/>
</dbReference>
<keyword evidence="8" id="KW-0695">RNA-directed DNA polymerase</keyword>
<dbReference type="Gene3D" id="1.10.10.200">
    <property type="match status" value="1"/>
</dbReference>
<evidence type="ECO:0000256" key="9">
    <source>
        <dbReference type="PROSITE-ProRule" id="PRU00450"/>
    </source>
</evidence>
<dbReference type="InterPro" id="IPR036397">
    <property type="entry name" value="RNaseH_sf"/>
</dbReference>
<keyword evidence="3" id="KW-0548">Nucleotidyltransferase</keyword>
<dbReference type="InterPro" id="IPR002156">
    <property type="entry name" value="RNaseH_domain"/>
</dbReference>
<dbReference type="Proteomes" id="UP000570592">
    <property type="component" value="Unassembled WGS sequence"/>
</dbReference>
<accession>A0A7L3IF34</accession>
<dbReference type="AlphaFoldDB" id="A0A7L3IF34"/>
<evidence type="ECO:0000256" key="2">
    <source>
        <dbReference type="ARBA" id="ARBA00022679"/>
    </source>
</evidence>
<evidence type="ECO:0000259" key="12">
    <source>
        <dbReference type="PROSITE" id="PS50994"/>
    </source>
</evidence>
<organism evidence="13 14">
    <name type="scientific">Pardalotus punctatus</name>
    <name type="common">spotted pardalote</name>
    <dbReference type="NCBI Taxonomy" id="254575"/>
    <lineage>
        <taxon>Eukaryota</taxon>
        <taxon>Metazoa</taxon>
        <taxon>Chordata</taxon>
        <taxon>Craniata</taxon>
        <taxon>Vertebrata</taxon>
        <taxon>Euteleostomi</taxon>
        <taxon>Archelosauria</taxon>
        <taxon>Archosauria</taxon>
        <taxon>Dinosauria</taxon>
        <taxon>Saurischia</taxon>
        <taxon>Theropoda</taxon>
        <taxon>Coelurosauria</taxon>
        <taxon>Aves</taxon>
        <taxon>Neognathae</taxon>
        <taxon>Neoaves</taxon>
        <taxon>Telluraves</taxon>
        <taxon>Australaves</taxon>
        <taxon>Passeriformes</taxon>
        <taxon>Meliphagoidea</taxon>
        <taxon>Pardalotidae</taxon>
        <taxon>Pardalotus</taxon>
    </lineage>
</organism>
<feature type="domain" description="Integrase-type" evidence="10">
    <location>
        <begin position="104"/>
        <end position="145"/>
    </location>
</feature>
<dbReference type="Pfam" id="PF00075">
    <property type="entry name" value="RNase_H"/>
    <property type="match status" value="1"/>
</dbReference>
<evidence type="ECO:0000256" key="7">
    <source>
        <dbReference type="ARBA" id="ARBA00022801"/>
    </source>
</evidence>
<evidence type="ECO:0000313" key="13">
    <source>
        <dbReference type="EMBL" id="NXU15764.1"/>
    </source>
</evidence>
<keyword evidence="6" id="KW-0255">Endonuclease</keyword>